<dbReference type="InterPro" id="IPR005829">
    <property type="entry name" value="Sugar_transporter_CS"/>
</dbReference>
<dbReference type="GeneID" id="30994670"/>
<dbReference type="Pfam" id="PF00083">
    <property type="entry name" value="Sugar_tr"/>
    <property type="match status" value="1"/>
</dbReference>
<dbReference type="OrthoDB" id="2544694at2759"/>
<evidence type="ECO:0000259" key="9">
    <source>
        <dbReference type="PROSITE" id="PS50850"/>
    </source>
</evidence>
<dbReference type="PRINTS" id="PR00171">
    <property type="entry name" value="SUGRTRNSPORT"/>
</dbReference>
<feature type="transmembrane region" description="Helical" evidence="8">
    <location>
        <begin position="208"/>
        <end position="228"/>
    </location>
</feature>
<feature type="transmembrane region" description="Helical" evidence="8">
    <location>
        <begin position="432"/>
        <end position="456"/>
    </location>
</feature>
<name>A0A1E4RLC1_9ASCO</name>
<keyword evidence="3 7" id="KW-0813">Transport</keyword>
<evidence type="ECO:0000256" key="4">
    <source>
        <dbReference type="ARBA" id="ARBA00022692"/>
    </source>
</evidence>
<comment type="subcellular location">
    <subcellularLocation>
        <location evidence="1">Membrane</location>
        <topology evidence="1">Multi-pass membrane protein</topology>
    </subcellularLocation>
</comment>
<evidence type="ECO:0000256" key="7">
    <source>
        <dbReference type="RuleBase" id="RU003346"/>
    </source>
</evidence>
<reference evidence="11" key="1">
    <citation type="submission" date="2016-05" db="EMBL/GenBank/DDBJ databases">
        <title>Comparative genomics of biotechnologically important yeasts.</title>
        <authorList>
            <consortium name="DOE Joint Genome Institute"/>
            <person name="Riley R."/>
            <person name="Haridas S."/>
            <person name="Wolfe K.H."/>
            <person name="Lopes M.R."/>
            <person name="Hittinger C.T."/>
            <person name="Goker M."/>
            <person name="Salamov A."/>
            <person name="Wisecaver J."/>
            <person name="Long T.M."/>
            <person name="Aerts A.L."/>
            <person name="Barry K."/>
            <person name="Choi C."/>
            <person name="Clum A."/>
            <person name="Coughlan A.Y."/>
            <person name="Deshpande S."/>
            <person name="Douglass A.P."/>
            <person name="Hanson S.J."/>
            <person name="Klenk H.-P."/>
            <person name="Labutti K."/>
            <person name="Lapidus A."/>
            <person name="Lindquist E."/>
            <person name="Lipzen A."/>
            <person name="Meier-Kolthoff J.P."/>
            <person name="Ohm R.A."/>
            <person name="Otillar R.P."/>
            <person name="Pangilinan J."/>
            <person name="Peng Y."/>
            <person name="Rokas A."/>
            <person name="Rosa C.A."/>
            <person name="Scheuner C."/>
            <person name="Sibirny A.A."/>
            <person name="Slot J.C."/>
            <person name="Stielow J.B."/>
            <person name="Sun H."/>
            <person name="Kurtzman C.P."/>
            <person name="Blackwell M."/>
            <person name="Grigoriev I.V."/>
            <person name="Jeffries T.W."/>
        </authorList>
    </citation>
    <scope>NUCLEOTIDE SEQUENCE [LARGE SCALE GENOMIC DNA]</scope>
    <source>
        <strain evidence="11">NRRL Y-1933</strain>
    </source>
</reference>
<dbReference type="PROSITE" id="PS50850">
    <property type="entry name" value="MFS"/>
    <property type="match status" value="1"/>
</dbReference>
<dbReference type="AlphaFoldDB" id="A0A1E4RLC1"/>
<dbReference type="RefSeq" id="XP_020077116.1">
    <property type="nucleotide sequence ID" value="XM_020220120.1"/>
</dbReference>
<feature type="transmembrane region" description="Helical" evidence="8">
    <location>
        <begin position="332"/>
        <end position="356"/>
    </location>
</feature>
<evidence type="ECO:0000256" key="6">
    <source>
        <dbReference type="ARBA" id="ARBA00023136"/>
    </source>
</evidence>
<dbReference type="Gene3D" id="1.20.1250.20">
    <property type="entry name" value="MFS general substrate transporter like domains"/>
    <property type="match status" value="1"/>
</dbReference>
<dbReference type="PANTHER" id="PTHR48022:SF68">
    <property type="entry name" value="MAJOR FACILITATOR SUPERFAMILY (MFS) PROFILE DOMAIN-CONTAINING PROTEIN-RELATED"/>
    <property type="match status" value="1"/>
</dbReference>
<feature type="transmembrane region" description="Helical" evidence="8">
    <location>
        <begin position="39"/>
        <end position="56"/>
    </location>
</feature>
<evidence type="ECO:0000256" key="1">
    <source>
        <dbReference type="ARBA" id="ARBA00004141"/>
    </source>
</evidence>
<keyword evidence="4 8" id="KW-0812">Transmembrane</keyword>
<evidence type="ECO:0000256" key="2">
    <source>
        <dbReference type="ARBA" id="ARBA00010992"/>
    </source>
</evidence>
<keyword evidence="11" id="KW-1185">Reference proteome</keyword>
<feature type="transmembrane region" description="Helical" evidence="8">
    <location>
        <begin position="117"/>
        <end position="135"/>
    </location>
</feature>
<feature type="transmembrane region" description="Helical" evidence="8">
    <location>
        <begin position="177"/>
        <end position="196"/>
    </location>
</feature>
<dbReference type="InterPro" id="IPR005828">
    <property type="entry name" value="MFS_sugar_transport-like"/>
</dbReference>
<evidence type="ECO:0000313" key="10">
    <source>
        <dbReference type="EMBL" id="ODV68049.1"/>
    </source>
</evidence>
<organism evidence="10 11">
    <name type="scientific">Hyphopichia burtonii NRRL Y-1933</name>
    <dbReference type="NCBI Taxonomy" id="984485"/>
    <lineage>
        <taxon>Eukaryota</taxon>
        <taxon>Fungi</taxon>
        <taxon>Dikarya</taxon>
        <taxon>Ascomycota</taxon>
        <taxon>Saccharomycotina</taxon>
        <taxon>Pichiomycetes</taxon>
        <taxon>Debaryomycetaceae</taxon>
        <taxon>Hyphopichia</taxon>
    </lineage>
</organism>
<evidence type="ECO:0000256" key="3">
    <source>
        <dbReference type="ARBA" id="ARBA00022448"/>
    </source>
</evidence>
<feature type="transmembrane region" description="Helical" evidence="8">
    <location>
        <begin position="462"/>
        <end position="483"/>
    </location>
</feature>
<dbReference type="PANTHER" id="PTHR48022">
    <property type="entry name" value="PLASTIDIC GLUCOSE TRANSPORTER 4"/>
    <property type="match status" value="1"/>
</dbReference>
<dbReference type="InterPro" id="IPR020846">
    <property type="entry name" value="MFS_dom"/>
</dbReference>
<dbReference type="PROSITE" id="PS00216">
    <property type="entry name" value="SUGAR_TRANSPORT_1"/>
    <property type="match status" value="1"/>
</dbReference>
<keyword evidence="6 8" id="KW-0472">Membrane</keyword>
<dbReference type="PROSITE" id="PS00217">
    <property type="entry name" value="SUGAR_TRANSPORT_2"/>
    <property type="match status" value="1"/>
</dbReference>
<evidence type="ECO:0000256" key="8">
    <source>
        <dbReference type="SAM" id="Phobius"/>
    </source>
</evidence>
<accession>A0A1E4RLC1</accession>
<comment type="similarity">
    <text evidence="2 7">Belongs to the major facilitator superfamily. Sugar transporter (TC 2.A.1.1) family.</text>
</comment>
<protein>
    <recommendedName>
        <fullName evidence="9">Major facilitator superfamily (MFS) profile domain-containing protein</fullName>
    </recommendedName>
</protein>
<gene>
    <name evidence="10" type="ORF">HYPBUDRAFT_148334</name>
</gene>
<evidence type="ECO:0000256" key="5">
    <source>
        <dbReference type="ARBA" id="ARBA00022989"/>
    </source>
</evidence>
<feature type="transmembrane region" description="Helical" evidence="8">
    <location>
        <begin position="395"/>
        <end position="420"/>
    </location>
</feature>
<feature type="transmembrane region" description="Helical" evidence="8">
    <location>
        <begin position="298"/>
        <end position="320"/>
    </location>
</feature>
<feature type="transmembrane region" description="Helical" evidence="8">
    <location>
        <begin position="141"/>
        <end position="165"/>
    </location>
</feature>
<keyword evidence="5 8" id="KW-1133">Transmembrane helix</keyword>
<feature type="domain" description="Major facilitator superfamily (MFS) profile" evidence="9">
    <location>
        <begin position="43"/>
        <end position="487"/>
    </location>
</feature>
<proteinExistence type="inferred from homology"/>
<dbReference type="InterPro" id="IPR036259">
    <property type="entry name" value="MFS_trans_sf"/>
</dbReference>
<feature type="transmembrane region" description="Helical" evidence="8">
    <location>
        <begin position="363"/>
        <end position="383"/>
    </location>
</feature>
<dbReference type="GO" id="GO:0005351">
    <property type="term" value="F:carbohydrate:proton symporter activity"/>
    <property type="evidence" value="ECO:0007669"/>
    <property type="project" value="TreeGrafter"/>
</dbReference>
<dbReference type="GO" id="GO:0016020">
    <property type="term" value="C:membrane"/>
    <property type="evidence" value="ECO:0007669"/>
    <property type="project" value="UniProtKB-SubCell"/>
</dbReference>
<dbReference type="FunFam" id="1.20.1250.20:FF:000134">
    <property type="entry name" value="MFS sugar transporter protein"/>
    <property type="match status" value="1"/>
</dbReference>
<dbReference type="InterPro" id="IPR003663">
    <property type="entry name" value="Sugar/inositol_transpt"/>
</dbReference>
<feature type="transmembrane region" description="Helical" evidence="8">
    <location>
        <begin position="87"/>
        <end position="110"/>
    </location>
</feature>
<sequence length="533" mass="59312">MDDSKLRSIEILNVSESSMSMNEFDLQVPTYLGLKGERLNFAITSICSVGFLLFGYDQGLMGSLLTQPGFCETFPIIDPGTNATNSILQGLTVASYGIGCVVSSLSTIYLGDKLGRVKLMFLGVIIIIIGGILQSTAVESITFLIIARFITGLGNGLNTATVPLYQSETSKAHNRGMLICYEGGFIALGVCFGYWIDFAFYFSKNQTSWRIPIAFQCIFPLMMCPYILKLPESPRLLMRRGNFHEARRVFAALYQVPINDQIVDEQIRDIEEALEFENKTSGNSFFSQGETKNFQRTCLALFCQFMQQICGIHLTTYYAGTFLETHLGLSPLISRVISGFNGTEYFFALVATILLVEKIGRRPLFIGGVLGQAAVMASISVTMHLTNYENSLIKAYALAFLLFIFNTCYGLSLLSLCWLYPPEISPLNCRAGITGLSTAVNWLTSAMVAVSVPIMFERFQYYYTFAIFAAINFLMIPVLYVLYPETKGRSLEEMDIIFAMTSRWQPWEAVSIAGALPKIHAGDFDDIESQLSE</sequence>
<dbReference type="NCBIfam" id="TIGR00879">
    <property type="entry name" value="SP"/>
    <property type="match status" value="1"/>
</dbReference>
<dbReference type="STRING" id="984485.A0A1E4RLC1"/>
<dbReference type="Proteomes" id="UP000095085">
    <property type="component" value="Unassembled WGS sequence"/>
</dbReference>
<dbReference type="SUPFAM" id="SSF103473">
    <property type="entry name" value="MFS general substrate transporter"/>
    <property type="match status" value="1"/>
</dbReference>
<evidence type="ECO:0000313" key="11">
    <source>
        <dbReference type="Proteomes" id="UP000095085"/>
    </source>
</evidence>
<dbReference type="InterPro" id="IPR050360">
    <property type="entry name" value="MFS_Sugar_Transporters"/>
</dbReference>
<dbReference type="EMBL" id="KV454540">
    <property type="protein sequence ID" value="ODV68049.1"/>
    <property type="molecule type" value="Genomic_DNA"/>
</dbReference>